<dbReference type="SMART" id="SM01232">
    <property type="entry name" value="H2TH"/>
    <property type="match status" value="1"/>
</dbReference>
<comment type="caution">
    <text evidence="18">The sequence shown here is derived from an EMBL/GenBank/DDBJ whole genome shotgun (WGS) entry which is preliminary data.</text>
</comment>
<keyword evidence="8 15" id="KW-0862">Zinc</keyword>
<comment type="catalytic activity">
    <reaction evidence="14 15">
        <text>2'-deoxyribonucleotide-(2'-deoxyribose 5'-phosphate)-2'-deoxyribonucleotide-DNA = a 3'-end 2'-deoxyribonucleotide-(2,3-dehydro-2,3-deoxyribose 5'-phosphate)-DNA + a 5'-end 5'-phospho-2'-deoxyribonucleoside-DNA + H(+)</text>
        <dbReference type="Rhea" id="RHEA:66592"/>
        <dbReference type="Rhea" id="RHEA-COMP:13180"/>
        <dbReference type="Rhea" id="RHEA-COMP:16897"/>
        <dbReference type="Rhea" id="RHEA-COMP:17067"/>
        <dbReference type="ChEBI" id="CHEBI:15378"/>
        <dbReference type="ChEBI" id="CHEBI:136412"/>
        <dbReference type="ChEBI" id="CHEBI:157695"/>
        <dbReference type="ChEBI" id="CHEBI:167181"/>
        <dbReference type="EC" id="4.2.99.18"/>
    </reaction>
</comment>
<reference evidence="19" key="1">
    <citation type="journal article" date="2019" name="Int. J. Syst. Evol. Microbiol.">
        <title>The Global Catalogue of Microorganisms (GCM) 10K type strain sequencing project: providing services to taxonomists for standard genome sequencing and annotation.</title>
        <authorList>
            <consortium name="The Broad Institute Genomics Platform"/>
            <consortium name="The Broad Institute Genome Sequencing Center for Infectious Disease"/>
            <person name="Wu L."/>
            <person name="Ma J."/>
        </authorList>
    </citation>
    <scope>NUCLEOTIDE SEQUENCE [LARGE SCALE GENOMIC DNA]</scope>
    <source>
        <strain evidence="19">CGMCC 1.10130</strain>
    </source>
</reference>
<dbReference type="InterPro" id="IPR035937">
    <property type="entry name" value="FPG_N"/>
</dbReference>
<keyword evidence="10 15" id="KW-0234">DNA repair</keyword>
<dbReference type="Gene3D" id="1.10.8.50">
    <property type="match status" value="1"/>
</dbReference>
<feature type="binding site" evidence="15">
    <location>
        <position position="109"/>
    </location>
    <ligand>
        <name>DNA</name>
        <dbReference type="ChEBI" id="CHEBI:16991"/>
    </ligand>
</feature>
<dbReference type="HAMAP" id="MF_00103">
    <property type="entry name" value="Fapy_DNA_glycosyl"/>
    <property type="match status" value="1"/>
</dbReference>
<feature type="active site" description="Proton donor; for delta-elimination activity" evidence="15">
    <location>
        <position position="259"/>
    </location>
</feature>
<feature type="domain" description="FPG-type" evidence="16">
    <location>
        <begin position="235"/>
        <end position="269"/>
    </location>
</feature>
<evidence type="ECO:0000256" key="14">
    <source>
        <dbReference type="ARBA" id="ARBA00044632"/>
    </source>
</evidence>
<keyword evidence="13 15" id="KW-0326">Glycosidase</keyword>
<evidence type="ECO:0000256" key="1">
    <source>
        <dbReference type="ARBA" id="ARBA00001668"/>
    </source>
</evidence>
<dbReference type="PROSITE" id="PS51066">
    <property type="entry name" value="ZF_FPG_2"/>
    <property type="match status" value="1"/>
</dbReference>
<evidence type="ECO:0000256" key="7">
    <source>
        <dbReference type="ARBA" id="ARBA00022801"/>
    </source>
</evidence>
<dbReference type="NCBIfam" id="NF002211">
    <property type="entry name" value="PRK01103.1"/>
    <property type="match status" value="1"/>
</dbReference>
<feature type="active site" description="Proton donor; for beta-elimination activity" evidence="15">
    <location>
        <position position="57"/>
    </location>
</feature>
<dbReference type="CDD" id="cd08966">
    <property type="entry name" value="EcFpg-like_N"/>
    <property type="match status" value="1"/>
</dbReference>
<dbReference type="SMART" id="SM00898">
    <property type="entry name" value="Fapy_DNA_glyco"/>
    <property type="match status" value="1"/>
</dbReference>
<dbReference type="Pfam" id="PF01149">
    <property type="entry name" value="Fapy_DNA_glyco"/>
    <property type="match status" value="1"/>
</dbReference>
<dbReference type="GO" id="GO:0034039">
    <property type="term" value="F:8-oxo-7,8-dihydroguanine DNA N-glycosylase activity"/>
    <property type="evidence" value="ECO:0007669"/>
    <property type="project" value="TreeGrafter"/>
</dbReference>
<evidence type="ECO:0000256" key="9">
    <source>
        <dbReference type="ARBA" id="ARBA00023125"/>
    </source>
</evidence>
<evidence type="ECO:0000256" key="12">
    <source>
        <dbReference type="ARBA" id="ARBA00023268"/>
    </source>
</evidence>
<sequence length="269" mass="29917">MPELPEVEVSRMGIEPHLTAQTITAVVVRDSRLRWPVPDTIQLLVGQTIEQVRRRAKYLLIDTSAGTAILHLGMSGSLRVVPLATPAAKHDHVDIQLSSGHMLRLNDPRRFGCLLFDPQPEEHELLASLGPEPLTDAFDGQRLFELSRNKKSPVKNFIMDNKVVVGVGNIYANESLFRAGIHPLREAGKISLQRYLKLAEHIKLVLAAAIKQGGTTLKDFSQVDGSPGYFAQTLYVYGRGGKPCFQCERELKEVKVGQRTTVYCGHCQR</sequence>
<keyword evidence="9 15" id="KW-0238">DNA-binding</keyword>
<dbReference type="GO" id="GO:0003684">
    <property type="term" value="F:damaged DNA binding"/>
    <property type="evidence" value="ECO:0007669"/>
    <property type="project" value="InterPro"/>
</dbReference>
<comment type="subunit">
    <text evidence="3 15">Monomer.</text>
</comment>
<dbReference type="GO" id="GO:0006284">
    <property type="term" value="P:base-excision repair"/>
    <property type="evidence" value="ECO:0007669"/>
    <property type="project" value="InterPro"/>
</dbReference>
<dbReference type="FunFam" id="3.20.190.10:FF:000001">
    <property type="entry name" value="Formamidopyrimidine-DNA glycosylase"/>
    <property type="match status" value="1"/>
</dbReference>
<evidence type="ECO:0000256" key="8">
    <source>
        <dbReference type="ARBA" id="ARBA00022833"/>
    </source>
</evidence>
<comment type="similarity">
    <text evidence="2 15">Belongs to the FPG family.</text>
</comment>
<evidence type="ECO:0000256" key="13">
    <source>
        <dbReference type="ARBA" id="ARBA00023295"/>
    </source>
</evidence>
<proteinExistence type="inferred from homology"/>
<dbReference type="GO" id="GO:0140078">
    <property type="term" value="F:class I DNA-(apurinic or apyrimidinic site) endonuclease activity"/>
    <property type="evidence" value="ECO:0007669"/>
    <property type="project" value="UniProtKB-EC"/>
</dbReference>
<evidence type="ECO:0000256" key="2">
    <source>
        <dbReference type="ARBA" id="ARBA00009409"/>
    </source>
</evidence>
<dbReference type="SUPFAM" id="SSF57716">
    <property type="entry name" value="Glucocorticoid receptor-like (DNA-binding domain)"/>
    <property type="match status" value="1"/>
</dbReference>
<dbReference type="PANTHER" id="PTHR22993:SF9">
    <property type="entry name" value="FORMAMIDOPYRIMIDINE-DNA GLYCOSYLASE"/>
    <property type="match status" value="1"/>
</dbReference>
<protein>
    <recommendedName>
        <fullName evidence="15">Formamidopyrimidine-DNA glycosylase</fullName>
        <shortName evidence="15">Fapy-DNA glycosylase</shortName>
        <ecNumber evidence="15">3.2.2.23</ecNumber>
    </recommendedName>
    <alternativeName>
        <fullName evidence="15">DNA-(apurinic or apyrimidinic site) lyase MutM</fullName>
        <shortName evidence="15">AP lyase MutM</shortName>
        <ecNumber evidence="15">4.2.99.18</ecNumber>
    </alternativeName>
</protein>
<comment type="function">
    <text evidence="15">Involved in base excision repair of DNA damaged by oxidation or by mutagenic agents. Acts as DNA glycosylase that recognizes and removes damaged bases. Has a preference for oxidized purines, such as 7,8-dihydro-8-oxoguanine (8-oxoG). Has AP (apurinic/apyrimidinic) lyase activity and introduces nicks in the DNA strand. Cleaves the DNA backbone by beta-delta elimination to generate a single-strand break at the site of the removed base with both 3'- and 5'-phosphates.</text>
</comment>
<evidence type="ECO:0000313" key="18">
    <source>
        <dbReference type="EMBL" id="GGA90832.1"/>
    </source>
</evidence>
<dbReference type="PANTHER" id="PTHR22993">
    <property type="entry name" value="FORMAMIDOPYRIMIDINE-DNA GLYCOSYLASE"/>
    <property type="match status" value="1"/>
</dbReference>
<evidence type="ECO:0000256" key="15">
    <source>
        <dbReference type="HAMAP-Rule" id="MF_00103"/>
    </source>
</evidence>
<keyword evidence="19" id="KW-1185">Reference proteome</keyword>
<gene>
    <name evidence="15 18" type="primary">mutM</name>
    <name evidence="15" type="synonym">fpg</name>
    <name evidence="18" type="ORF">GCM10011369_36180</name>
</gene>
<feature type="binding site" evidence="15">
    <location>
        <position position="150"/>
    </location>
    <ligand>
        <name>DNA</name>
        <dbReference type="ChEBI" id="CHEBI:16991"/>
    </ligand>
</feature>
<dbReference type="InterPro" id="IPR015886">
    <property type="entry name" value="H2TH_FPG"/>
</dbReference>
<dbReference type="OrthoDB" id="9800855at2"/>
<dbReference type="Pfam" id="PF06831">
    <property type="entry name" value="H2TH"/>
    <property type="match status" value="1"/>
</dbReference>
<dbReference type="NCBIfam" id="TIGR00577">
    <property type="entry name" value="fpg"/>
    <property type="match status" value="1"/>
</dbReference>
<dbReference type="SUPFAM" id="SSF81624">
    <property type="entry name" value="N-terminal domain of MutM-like DNA repair proteins"/>
    <property type="match status" value="1"/>
</dbReference>
<evidence type="ECO:0000259" key="16">
    <source>
        <dbReference type="PROSITE" id="PS51066"/>
    </source>
</evidence>
<accession>A0A8J2UB16</accession>
<dbReference type="GO" id="GO:0008270">
    <property type="term" value="F:zinc ion binding"/>
    <property type="evidence" value="ECO:0007669"/>
    <property type="project" value="UniProtKB-UniRule"/>
</dbReference>
<dbReference type="InterPro" id="IPR020629">
    <property type="entry name" value="FPG_Glyclase"/>
</dbReference>
<evidence type="ECO:0000256" key="3">
    <source>
        <dbReference type="ARBA" id="ARBA00011245"/>
    </source>
</evidence>
<dbReference type="RefSeq" id="WP_087507667.1">
    <property type="nucleotide sequence ID" value="NZ_BMDX01000034.1"/>
</dbReference>
<comment type="cofactor">
    <cofactor evidence="15">
        <name>Zn(2+)</name>
        <dbReference type="ChEBI" id="CHEBI:29105"/>
    </cofactor>
    <text evidence="15">Binds 1 zinc ion per subunit.</text>
</comment>
<name>A0A8J2UB16_9GAMM</name>
<dbReference type="SUPFAM" id="SSF46946">
    <property type="entry name" value="S13-like H2TH domain"/>
    <property type="match status" value="1"/>
</dbReference>
<feature type="domain" description="Formamidopyrimidine-DNA glycosylase catalytic" evidence="17">
    <location>
        <begin position="2"/>
        <end position="112"/>
    </location>
</feature>
<dbReference type="EC" id="3.2.2.23" evidence="15"/>
<keyword evidence="5 15" id="KW-0227">DNA damage</keyword>
<feature type="active site" description="Proton donor" evidence="15">
    <location>
        <position position="3"/>
    </location>
</feature>
<dbReference type="Pfam" id="PF06827">
    <property type="entry name" value="zf-FPG_IleRS"/>
    <property type="match status" value="1"/>
</dbReference>
<keyword evidence="12 15" id="KW-0511">Multifunctional enzyme</keyword>
<evidence type="ECO:0000256" key="10">
    <source>
        <dbReference type="ARBA" id="ARBA00023204"/>
    </source>
</evidence>
<dbReference type="EC" id="4.2.99.18" evidence="15"/>
<keyword evidence="7 15" id="KW-0378">Hydrolase</keyword>
<evidence type="ECO:0000259" key="17">
    <source>
        <dbReference type="PROSITE" id="PS51068"/>
    </source>
</evidence>
<dbReference type="InterPro" id="IPR000214">
    <property type="entry name" value="Znf_DNA_glyclase/AP_lyase"/>
</dbReference>
<dbReference type="InterPro" id="IPR010663">
    <property type="entry name" value="Znf_FPG/IleRS"/>
</dbReference>
<feature type="binding site" evidence="15">
    <location>
        <position position="90"/>
    </location>
    <ligand>
        <name>DNA</name>
        <dbReference type="ChEBI" id="CHEBI:16991"/>
    </ligand>
</feature>
<dbReference type="EMBL" id="BMDX01000034">
    <property type="protein sequence ID" value="GGA90832.1"/>
    <property type="molecule type" value="Genomic_DNA"/>
</dbReference>
<evidence type="ECO:0000256" key="11">
    <source>
        <dbReference type="ARBA" id="ARBA00023239"/>
    </source>
</evidence>
<evidence type="ECO:0000256" key="4">
    <source>
        <dbReference type="ARBA" id="ARBA00022723"/>
    </source>
</evidence>
<comment type="catalytic activity">
    <reaction evidence="1 15">
        <text>Hydrolysis of DNA containing ring-opened 7-methylguanine residues, releasing 2,6-diamino-4-hydroxy-5-(N-methyl)formamidopyrimidine.</text>
        <dbReference type="EC" id="3.2.2.23"/>
    </reaction>
</comment>
<organism evidence="18 19">
    <name type="scientific">Neiella marina</name>
    <dbReference type="NCBI Taxonomy" id="508461"/>
    <lineage>
        <taxon>Bacteria</taxon>
        <taxon>Pseudomonadati</taxon>
        <taxon>Pseudomonadota</taxon>
        <taxon>Gammaproteobacteria</taxon>
        <taxon>Alteromonadales</taxon>
        <taxon>Echinimonadaceae</taxon>
        <taxon>Neiella</taxon>
    </lineage>
</organism>
<dbReference type="InterPro" id="IPR012319">
    <property type="entry name" value="FPG_cat"/>
</dbReference>
<feature type="active site" description="Schiff-base intermediate with DNA" evidence="15">
    <location>
        <position position="2"/>
    </location>
</feature>
<keyword evidence="6 15" id="KW-0863">Zinc-finger</keyword>
<dbReference type="Gene3D" id="3.20.190.10">
    <property type="entry name" value="MutM-like, N-terminal"/>
    <property type="match status" value="1"/>
</dbReference>
<evidence type="ECO:0000256" key="5">
    <source>
        <dbReference type="ARBA" id="ARBA00022763"/>
    </source>
</evidence>
<dbReference type="FunFam" id="1.10.8.50:FF:000003">
    <property type="entry name" value="Formamidopyrimidine-DNA glycosylase"/>
    <property type="match status" value="1"/>
</dbReference>
<evidence type="ECO:0000256" key="6">
    <source>
        <dbReference type="ARBA" id="ARBA00022771"/>
    </source>
</evidence>
<keyword evidence="11 15" id="KW-0456">Lyase</keyword>
<keyword evidence="4 15" id="KW-0479">Metal-binding</keyword>
<dbReference type="PROSITE" id="PS51068">
    <property type="entry name" value="FPG_CAT"/>
    <property type="match status" value="1"/>
</dbReference>
<dbReference type="InterPro" id="IPR010979">
    <property type="entry name" value="Ribosomal_uS13-like_H2TH"/>
</dbReference>
<dbReference type="AlphaFoldDB" id="A0A8J2UB16"/>
<evidence type="ECO:0000313" key="19">
    <source>
        <dbReference type="Proteomes" id="UP000619743"/>
    </source>
</evidence>
<dbReference type="Proteomes" id="UP000619743">
    <property type="component" value="Unassembled WGS sequence"/>
</dbReference>